<organism evidence="11 12">
    <name type="scientific">Ziziphus jujuba var. spinosa</name>
    <dbReference type="NCBI Taxonomy" id="714518"/>
    <lineage>
        <taxon>Eukaryota</taxon>
        <taxon>Viridiplantae</taxon>
        <taxon>Streptophyta</taxon>
        <taxon>Embryophyta</taxon>
        <taxon>Tracheophyta</taxon>
        <taxon>Spermatophyta</taxon>
        <taxon>Magnoliopsida</taxon>
        <taxon>eudicotyledons</taxon>
        <taxon>Gunneridae</taxon>
        <taxon>Pentapetalae</taxon>
        <taxon>rosids</taxon>
        <taxon>fabids</taxon>
        <taxon>Rosales</taxon>
        <taxon>Rhamnaceae</taxon>
        <taxon>Paliureae</taxon>
        <taxon>Ziziphus</taxon>
    </lineage>
</organism>
<dbReference type="Gene3D" id="2.40.50.140">
    <property type="entry name" value="Nucleic acid-binding proteins"/>
    <property type="match status" value="1"/>
</dbReference>
<accession>A0A978UIK9</accession>
<dbReference type="SUPFAM" id="SSF55681">
    <property type="entry name" value="Class II aaRS and biotin synthetases"/>
    <property type="match status" value="1"/>
</dbReference>
<evidence type="ECO:0000256" key="9">
    <source>
        <dbReference type="ARBA" id="ARBA00048573"/>
    </source>
</evidence>
<dbReference type="SUPFAM" id="SSF50249">
    <property type="entry name" value="Nucleic acid-binding proteins"/>
    <property type="match status" value="1"/>
</dbReference>
<dbReference type="Pfam" id="PF00152">
    <property type="entry name" value="tRNA-synt_2"/>
    <property type="match status" value="1"/>
</dbReference>
<dbReference type="AlphaFoldDB" id="A0A978UIK9"/>
<dbReference type="FunFam" id="2.40.50.140:FF:000050">
    <property type="entry name" value="Lysine--tRNA ligase"/>
    <property type="match status" value="1"/>
</dbReference>
<evidence type="ECO:0000256" key="1">
    <source>
        <dbReference type="ARBA" id="ARBA00008226"/>
    </source>
</evidence>
<dbReference type="GO" id="GO:0005829">
    <property type="term" value="C:cytosol"/>
    <property type="evidence" value="ECO:0007669"/>
    <property type="project" value="TreeGrafter"/>
</dbReference>
<feature type="domain" description="Aminoacyl-tRNA synthetase class II (D/K/N)" evidence="10">
    <location>
        <begin position="217"/>
        <end position="261"/>
    </location>
</feature>
<keyword evidence="3" id="KW-0436">Ligase</keyword>
<dbReference type="EC" id="6.1.1.6" evidence="2"/>
<keyword evidence="5" id="KW-0067">ATP-binding</keyword>
<gene>
    <name evidence="11" type="ORF">FEM48_Zijuj11G0110800</name>
</gene>
<dbReference type="GO" id="GO:0006430">
    <property type="term" value="P:lysyl-tRNA aminoacylation"/>
    <property type="evidence" value="ECO:0007669"/>
    <property type="project" value="TreeGrafter"/>
</dbReference>
<comment type="catalytic activity">
    <reaction evidence="9">
        <text>tRNA(Lys) + L-lysine + ATP = L-lysyl-tRNA(Lys) + AMP + diphosphate</text>
        <dbReference type="Rhea" id="RHEA:20792"/>
        <dbReference type="Rhea" id="RHEA-COMP:9696"/>
        <dbReference type="Rhea" id="RHEA-COMP:9697"/>
        <dbReference type="ChEBI" id="CHEBI:30616"/>
        <dbReference type="ChEBI" id="CHEBI:32551"/>
        <dbReference type="ChEBI" id="CHEBI:33019"/>
        <dbReference type="ChEBI" id="CHEBI:78442"/>
        <dbReference type="ChEBI" id="CHEBI:78529"/>
        <dbReference type="ChEBI" id="CHEBI:456215"/>
        <dbReference type="EC" id="6.1.1.6"/>
    </reaction>
</comment>
<evidence type="ECO:0000256" key="2">
    <source>
        <dbReference type="ARBA" id="ARBA00013166"/>
    </source>
</evidence>
<dbReference type="InterPro" id="IPR044136">
    <property type="entry name" value="Lys-tRNA-ligase_II_N"/>
</dbReference>
<dbReference type="InterPro" id="IPR045864">
    <property type="entry name" value="aa-tRNA-synth_II/BPL/LPL"/>
</dbReference>
<evidence type="ECO:0000259" key="10">
    <source>
        <dbReference type="Pfam" id="PF00152"/>
    </source>
</evidence>
<keyword evidence="6" id="KW-0648">Protein biosynthesis</keyword>
<protein>
    <recommendedName>
        <fullName evidence="2">lysine--tRNA ligase</fullName>
        <ecNumber evidence="2">6.1.1.6</ecNumber>
    </recommendedName>
    <alternativeName>
        <fullName evidence="8">Lysyl-tRNA synthetase</fullName>
    </alternativeName>
</protein>
<name>A0A978UIK9_ZIZJJ</name>
<dbReference type="PANTHER" id="PTHR42918:SF12">
    <property type="entry name" value="LYSINE--TRNA LIGASE"/>
    <property type="match status" value="1"/>
</dbReference>
<reference evidence="11" key="1">
    <citation type="journal article" date="2021" name="Front. Plant Sci.">
        <title>Chromosome-Scale Genome Assembly for Chinese Sour Jujube and Insights Into Its Genome Evolution and Domestication Signature.</title>
        <authorList>
            <person name="Shen L.-Y."/>
            <person name="Luo H."/>
            <person name="Wang X.-L."/>
            <person name="Wang X.-M."/>
            <person name="Qiu X.-J."/>
            <person name="Liu H."/>
            <person name="Zhou S.-S."/>
            <person name="Jia K.-H."/>
            <person name="Nie S."/>
            <person name="Bao Y.-T."/>
            <person name="Zhang R.-G."/>
            <person name="Yun Q.-Z."/>
            <person name="Chai Y.-H."/>
            <person name="Lu J.-Y."/>
            <person name="Li Y."/>
            <person name="Zhao S.-W."/>
            <person name="Mao J.-F."/>
            <person name="Jia S.-G."/>
            <person name="Mao Y.-M."/>
        </authorList>
    </citation>
    <scope>NUCLEOTIDE SEQUENCE</scope>
    <source>
        <strain evidence="11">AT0</strain>
        <tissue evidence="11">Leaf</tissue>
    </source>
</reference>
<evidence type="ECO:0000313" key="12">
    <source>
        <dbReference type="Proteomes" id="UP000813462"/>
    </source>
</evidence>
<evidence type="ECO:0000313" key="11">
    <source>
        <dbReference type="EMBL" id="KAH7514640.1"/>
    </source>
</evidence>
<keyword evidence="4" id="KW-0547">Nucleotide-binding</keyword>
<evidence type="ECO:0000256" key="8">
    <source>
        <dbReference type="ARBA" id="ARBA00030563"/>
    </source>
</evidence>
<comment type="similarity">
    <text evidence="1">Belongs to the class-II aminoacyl-tRNA synthetase family.</text>
</comment>
<sequence>MLDLQASAVTKSLKQYRHEGDDDTMDPTQYLQNRLRILQTAKASGFNPYPHKFTVSTSITEFIEKYGSLDAGEHVETVEISLAGRIMSKRASSSKLYFYDLHSNMEDSEFSSYQSGVKRGDIVGICGFPGKSRKGELSIFAKSLIVLAPCLHMLPRHIAVHGSDEAHSKVKNPLQTNLPCTSPSMLIDVCWQKNVKEDNSSWNPGKARNPETYTLKDQETRYRQRYLDLMLNPEVQQVFRTRARIISYYRNFLDSLGFTEV</sequence>
<evidence type="ECO:0000256" key="3">
    <source>
        <dbReference type="ARBA" id="ARBA00022598"/>
    </source>
</evidence>
<dbReference type="Proteomes" id="UP000813462">
    <property type="component" value="Unassembled WGS sequence"/>
</dbReference>
<dbReference type="InterPro" id="IPR012340">
    <property type="entry name" value="NA-bd_OB-fold"/>
</dbReference>
<dbReference type="GO" id="GO:0005524">
    <property type="term" value="F:ATP binding"/>
    <property type="evidence" value="ECO:0007669"/>
    <property type="project" value="UniProtKB-KW"/>
</dbReference>
<proteinExistence type="inferred from homology"/>
<dbReference type="GO" id="GO:0000049">
    <property type="term" value="F:tRNA binding"/>
    <property type="evidence" value="ECO:0007669"/>
    <property type="project" value="TreeGrafter"/>
</dbReference>
<dbReference type="GO" id="GO:0004824">
    <property type="term" value="F:lysine-tRNA ligase activity"/>
    <property type="evidence" value="ECO:0007669"/>
    <property type="project" value="UniProtKB-EC"/>
</dbReference>
<evidence type="ECO:0000256" key="6">
    <source>
        <dbReference type="ARBA" id="ARBA00022917"/>
    </source>
</evidence>
<evidence type="ECO:0000256" key="5">
    <source>
        <dbReference type="ARBA" id="ARBA00022840"/>
    </source>
</evidence>
<evidence type="ECO:0000256" key="4">
    <source>
        <dbReference type="ARBA" id="ARBA00022741"/>
    </source>
</evidence>
<keyword evidence="7" id="KW-0030">Aminoacyl-tRNA synthetase</keyword>
<evidence type="ECO:0000256" key="7">
    <source>
        <dbReference type="ARBA" id="ARBA00023146"/>
    </source>
</evidence>
<dbReference type="Gene3D" id="3.30.930.10">
    <property type="entry name" value="Bira Bifunctional Protein, Domain 2"/>
    <property type="match status" value="1"/>
</dbReference>
<dbReference type="CDD" id="cd04322">
    <property type="entry name" value="LysRS_N"/>
    <property type="match status" value="1"/>
</dbReference>
<dbReference type="PANTHER" id="PTHR42918">
    <property type="entry name" value="LYSYL-TRNA SYNTHETASE"/>
    <property type="match status" value="1"/>
</dbReference>
<dbReference type="EMBL" id="JAEACU010000011">
    <property type="protein sequence ID" value="KAH7514640.1"/>
    <property type="molecule type" value="Genomic_DNA"/>
</dbReference>
<comment type="caution">
    <text evidence="11">The sequence shown here is derived from an EMBL/GenBank/DDBJ whole genome shotgun (WGS) entry which is preliminary data.</text>
</comment>
<dbReference type="InterPro" id="IPR004364">
    <property type="entry name" value="Aa-tRNA-synt_II"/>
</dbReference>